<protein>
    <recommendedName>
        <fullName evidence="5">Tetratricopeptide repeat protein</fullName>
    </recommendedName>
</protein>
<feature type="region of interest" description="Disordered" evidence="2">
    <location>
        <begin position="457"/>
        <end position="480"/>
    </location>
</feature>
<gene>
    <name evidence="3" type="ORF">GT347_17990</name>
</gene>
<dbReference type="RefSeq" id="WP_160553512.1">
    <property type="nucleotide sequence ID" value="NZ_CP047650.1"/>
</dbReference>
<evidence type="ECO:0008006" key="5">
    <source>
        <dbReference type="Google" id="ProtNLM"/>
    </source>
</evidence>
<name>A0A857J9C2_9BURK</name>
<evidence type="ECO:0000256" key="1">
    <source>
        <dbReference type="ARBA" id="ARBA00022737"/>
    </source>
</evidence>
<sequence length="480" mass="52990">MDTRPTDWPAITRWQTSFPWTPAVAPDSPSDPGDDPPTAAAWPLSCGPVLHGPQDSVGAVAAFTPPADRNAAPDADPRSFAQLIEWSLPPGLEPNARLIHNFNHCGADADKVQKVTSIVMRQCGKNWNEVLACVDALKRCRRRDRQTRREEVVCPNHFTYAIAIAQCQRAGRADKVSELLDHLLQNGPSLPDPLFLETPVYSIAISECEADGRADDALALFDHLLRHGPDYRPQAWPQAVTYNGAIATCMKAGRTDDALELYHHLRTCGPLYPRPAWPLTITYNMTMTACVNAGRDAEALAILDQLLQDGPDLPTPVYPDIVSLCLGLEICERLERLDRQTGLIDLGIAGEPGKPGTRLLHPALGFDAARNELDLYERAVLLKPRTPFDACIHPALARAICRRLVHARDAQDQPAGIDPQTRFLLRRSSATTVKKTVVDFLRLPDWSPQFVQVESLEGATPAIRQSRQPHGHPRRDGRPD</sequence>
<evidence type="ECO:0000313" key="3">
    <source>
        <dbReference type="EMBL" id="QHI99701.1"/>
    </source>
</evidence>
<keyword evidence="1" id="KW-0677">Repeat</keyword>
<dbReference type="Proteomes" id="UP000464787">
    <property type="component" value="Chromosome"/>
</dbReference>
<dbReference type="PANTHER" id="PTHR47942:SF63">
    <property type="entry name" value="PENTATRICOPEPTIDE REPEAT-CONTAINING PROTEIN"/>
    <property type="match status" value="1"/>
</dbReference>
<dbReference type="KEGG" id="xyk:GT347_17990"/>
<dbReference type="InterPro" id="IPR011990">
    <property type="entry name" value="TPR-like_helical_dom_sf"/>
</dbReference>
<dbReference type="NCBIfam" id="TIGR00756">
    <property type="entry name" value="PPR"/>
    <property type="match status" value="1"/>
</dbReference>
<feature type="region of interest" description="Disordered" evidence="2">
    <location>
        <begin position="1"/>
        <end position="42"/>
    </location>
</feature>
<dbReference type="Pfam" id="PF01535">
    <property type="entry name" value="PPR"/>
    <property type="match status" value="2"/>
</dbReference>
<dbReference type="PANTHER" id="PTHR47942">
    <property type="entry name" value="TETRATRICOPEPTIDE REPEAT (TPR)-LIKE SUPERFAMILY PROTEIN-RELATED"/>
    <property type="match status" value="1"/>
</dbReference>
<dbReference type="AlphaFoldDB" id="A0A857J9C2"/>
<dbReference type="InterPro" id="IPR051222">
    <property type="entry name" value="PPR/CCM1_RNA-binding"/>
</dbReference>
<dbReference type="SUPFAM" id="SSF48452">
    <property type="entry name" value="TPR-like"/>
    <property type="match status" value="1"/>
</dbReference>
<accession>A0A857J9C2</accession>
<dbReference type="Gene3D" id="1.25.40.10">
    <property type="entry name" value="Tetratricopeptide repeat domain"/>
    <property type="match status" value="2"/>
</dbReference>
<dbReference type="InterPro" id="IPR002885">
    <property type="entry name" value="PPR_rpt"/>
</dbReference>
<dbReference type="EMBL" id="CP047650">
    <property type="protein sequence ID" value="QHI99701.1"/>
    <property type="molecule type" value="Genomic_DNA"/>
</dbReference>
<organism evidence="3 4">
    <name type="scientific">Xylophilus rhododendri</name>
    <dbReference type="NCBI Taxonomy" id="2697032"/>
    <lineage>
        <taxon>Bacteria</taxon>
        <taxon>Pseudomonadati</taxon>
        <taxon>Pseudomonadota</taxon>
        <taxon>Betaproteobacteria</taxon>
        <taxon>Burkholderiales</taxon>
        <taxon>Xylophilus</taxon>
    </lineage>
</organism>
<feature type="compositionally biased region" description="Low complexity" evidence="2">
    <location>
        <begin position="22"/>
        <end position="42"/>
    </location>
</feature>
<dbReference type="PROSITE" id="PS51375">
    <property type="entry name" value="PPR"/>
    <property type="match status" value="1"/>
</dbReference>
<reference evidence="3 4" key="1">
    <citation type="submission" date="2020-01" db="EMBL/GenBank/DDBJ databases">
        <title>Genome sequencing of strain KACC 21265.</title>
        <authorList>
            <person name="Heo J."/>
            <person name="Kim S.-J."/>
            <person name="Kim J.-S."/>
            <person name="Hong S.-B."/>
            <person name="Kwon S.-W."/>
        </authorList>
    </citation>
    <scope>NUCLEOTIDE SEQUENCE [LARGE SCALE GENOMIC DNA]</scope>
    <source>
        <strain evidence="3 4">KACC 21265</strain>
    </source>
</reference>
<keyword evidence="4" id="KW-1185">Reference proteome</keyword>
<evidence type="ECO:0000256" key="2">
    <source>
        <dbReference type="SAM" id="MobiDB-lite"/>
    </source>
</evidence>
<evidence type="ECO:0000313" key="4">
    <source>
        <dbReference type="Proteomes" id="UP000464787"/>
    </source>
</evidence>
<proteinExistence type="predicted"/>